<feature type="chain" id="PRO_5030877412" evidence="1">
    <location>
        <begin position="19"/>
        <end position="601"/>
    </location>
</feature>
<sequence>MHLRGMRVGMLLFAAVMAGGVSSSFGEATWTEIRSPHFRVLTDASAGDGRRVANEFEQMRHVFVERFGNGGEVQSGPPLTIVAARDQGTFREVLPRQAKRSDNLAGIFFSGWEKQFALVRMDSWTGQGQVVVYHEYAHSFMHANIRWMPVWLDEGMAEFYAYTQFQHDRVLVGAPSLRSRALNTMVLKPVATMLAQRSSYDSDLKKMDEFYAQAWAMVHFMTFGPGMGNGQKLGQFIKLLQADVPQPKAFEQVFGDQKTFDKALYEYVHRFSFSAGVFPPDKGDDPKSYAEKKLNPAETAYELGCFHVGTHDREDGRVLLEKALTLDPKMAGAHEAMGYLDFDAGKDLGAVEEWGKALALDPGLPRSLFALTMSGPALSQRTPEELKTTHEKLERVVELDPKFAPAFAELALVDWRLGQMQKAYKDSRQAETLEPHRAGYRLLTGHILLQGNQPALAGTYARFVAEHWTGPDHNEAVELWQEVPPARRDSDPSPVTDMPPDTQIVRGTLTEVACRREKGEQTKFTIRPETVDGANLTTSQLLKLTGAERFRSGFSDTLWWGEDHFSLCHHVEGRTVVVAYKAETKEVEDIEVRDDLPGGVK</sequence>
<name>A0A7W7ZCL7_9BACT</name>
<gene>
    <name evidence="2" type="ORF">HDF16_002053</name>
</gene>
<dbReference type="Proteomes" id="UP000540989">
    <property type="component" value="Unassembled WGS sequence"/>
</dbReference>
<dbReference type="SUPFAM" id="SSF48452">
    <property type="entry name" value="TPR-like"/>
    <property type="match status" value="1"/>
</dbReference>
<keyword evidence="1" id="KW-0732">Signal</keyword>
<dbReference type="InterPro" id="IPR011990">
    <property type="entry name" value="TPR-like_helical_dom_sf"/>
</dbReference>
<evidence type="ECO:0000256" key="1">
    <source>
        <dbReference type="SAM" id="SignalP"/>
    </source>
</evidence>
<dbReference type="EMBL" id="JACHIP010000002">
    <property type="protein sequence ID" value="MBB5057368.1"/>
    <property type="molecule type" value="Genomic_DNA"/>
</dbReference>
<keyword evidence="3" id="KW-1185">Reference proteome</keyword>
<reference evidence="2 3" key="1">
    <citation type="submission" date="2020-08" db="EMBL/GenBank/DDBJ databases">
        <title>Genomic Encyclopedia of Type Strains, Phase IV (KMG-V): Genome sequencing to study the core and pangenomes of soil and plant-associated prokaryotes.</title>
        <authorList>
            <person name="Whitman W."/>
        </authorList>
    </citation>
    <scope>NUCLEOTIDE SEQUENCE [LARGE SCALE GENOMIC DNA]</scope>
    <source>
        <strain evidence="2 3">M8UP14</strain>
    </source>
</reference>
<evidence type="ECO:0000313" key="2">
    <source>
        <dbReference type="EMBL" id="MBB5057368.1"/>
    </source>
</evidence>
<accession>A0A7W7ZCL7</accession>
<organism evidence="2 3">
    <name type="scientific">Granulicella aggregans</name>
    <dbReference type="NCBI Taxonomy" id="474949"/>
    <lineage>
        <taxon>Bacteria</taxon>
        <taxon>Pseudomonadati</taxon>
        <taxon>Acidobacteriota</taxon>
        <taxon>Terriglobia</taxon>
        <taxon>Terriglobales</taxon>
        <taxon>Acidobacteriaceae</taxon>
        <taxon>Granulicella</taxon>
    </lineage>
</organism>
<dbReference type="RefSeq" id="WP_184216036.1">
    <property type="nucleotide sequence ID" value="NZ_JACHIP010000002.1"/>
</dbReference>
<dbReference type="AlphaFoldDB" id="A0A7W7ZCL7"/>
<comment type="caution">
    <text evidence="2">The sequence shown here is derived from an EMBL/GenBank/DDBJ whole genome shotgun (WGS) entry which is preliminary data.</text>
</comment>
<feature type="signal peptide" evidence="1">
    <location>
        <begin position="1"/>
        <end position="18"/>
    </location>
</feature>
<dbReference type="Gene3D" id="1.25.40.10">
    <property type="entry name" value="Tetratricopeptide repeat domain"/>
    <property type="match status" value="1"/>
</dbReference>
<evidence type="ECO:0000313" key="3">
    <source>
        <dbReference type="Proteomes" id="UP000540989"/>
    </source>
</evidence>
<protein>
    <submittedName>
        <fullName evidence="2">Tetratricopeptide (TPR) repeat protein</fullName>
    </submittedName>
</protein>
<proteinExistence type="predicted"/>